<dbReference type="AlphaFoldDB" id="A0A9D4U5H4"/>
<dbReference type="Gene3D" id="3.40.30.10">
    <property type="entry name" value="Glutaredoxin"/>
    <property type="match status" value="1"/>
</dbReference>
<comment type="caution">
    <text evidence="2">The sequence shown here is derived from an EMBL/GenBank/DDBJ whole genome shotgun (WGS) entry which is preliminary data.</text>
</comment>
<dbReference type="EMBL" id="JABFUD020000022">
    <property type="protein sequence ID" value="KAI5061956.1"/>
    <property type="molecule type" value="Genomic_DNA"/>
</dbReference>
<sequence>MKQGREARTVANIHPTNGLCLRFHSKAELTFFYSSIVEVRKTALARPEITGCITYGVVLEASEAILLDVWQLLWLFSDKSDRSSNALLSSMLVHFKSELMDSSSSIGSSAEEEVCLRKSNKRKSGKPNEDIIKGGIDGIQEGTLIHLTGLSYLPLFNDYIKAFPVIAFFTGTWCGPAREMNDLVIELSDYYITLTFIKIDLPLENHSEISKFMTHFNIRELPTFLFFYEGKQVYKLVGAFPDELIHLTHRLCMRQTLLRIKGLKAEIANSKDPFHLHKLREDLSKAEADAGPELELYKSTRVLEVEEKKKVEDKRFDH</sequence>
<dbReference type="CDD" id="cd02947">
    <property type="entry name" value="TRX_family"/>
    <property type="match status" value="1"/>
</dbReference>
<organism evidence="2 3">
    <name type="scientific">Adiantum capillus-veneris</name>
    <name type="common">Maidenhair fern</name>
    <dbReference type="NCBI Taxonomy" id="13818"/>
    <lineage>
        <taxon>Eukaryota</taxon>
        <taxon>Viridiplantae</taxon>
        <taxon>Streptophyta</taxon>
        <taxon>Embryophyta</taxon>
        <taxon>Tracheophyta</taxon>
        <taxon>Polypodiopsida</taxon>
        <taxon>Polypodiidae</taxon>
        <taxon>Polypodiales</taxon>
        <taxon>Pteridineae</taxon>
        <taxon>Pteridaceae</taxon>
        <taxon>Vittarioideae</taxon>
        <taxon>Adiantum</taxon>
    </lineage>
</organism>
<gene>
    <name evidence="2" type="ORF">GOP47_0022495</name>
</gene>
<evidence type="ECO:0000313" key="3">
    <source>
        <dbReference type="Proteomes" id="UP000886520"/>
    </source>
</evidence>
<dbReference type="InterPro" id="IPR013766">
    <property type="entry name" value="Thioredoxin_domain"/>
</dbReference>
<dbReference type="Proteomes" id="UP000886520">
    <property type="component" value="Chromosome 22"/>
</dbReference>
<evidence type="ECO:0000313" key="2">
    <source>
        <dbReference type="EMBL" id="KAI5061956.1"/>
    </source>
</evidence>
<dbReference type="InterPro" id="IPR036249">
    <property type="entry name" value="Thioredoxin-like_sf"/>
</dbReference>
<proteinExistence type="predicted"/>
<name>A0A9D4U5H4_ADICA</name>
<dbReference type="Pfam" id="PF00085">
    <property type="entry name" value="Thioredoxin"/>
    <property type="match status" value="1"/>
</dbReference>
<protein>
    <recommendedName>
        <fullName evidence="1">Thioredoxin domain-containing protein</fullName>
    </recommendedName>
</protein>
<accession>A0A9D4U5H4</accession>
<reference evidence="2" key="1">
    <citation type="submission" date="2021-01" db="EMBL/GenBank/DDBJ databases">
        <title>Adiantum capillus-veneris genome.</title>
        <authorList>
            <person name="Fang Y."/>
            <person name="Liao Q."/>
        </authorList>
    </citation>
    <scope>NUCLEOTIDE SEQUENCE</scope>
    <source>
        <strain evidence="2">H3</strain>
        <tissue evidence="2">Leaf</tissue>
    </source>
</reference>
<keyword evidence="3" id="KW-1185">Reference proteome</keyword>
<evidence type="ECO:0000259" key="1">
    <source>
        <dbReference type="Pfam" id="PF00085"/>
    </source>
</evidence>
<feature type="domain" description="Thioredoxin" evidence="1">
    <location>
        <begin position="156"/>
        <end position="245"/>
    </location>
</feature>
<dbReference type="OrthoDB" id="1961013at2759"/>
<dbReference type="PANTHER" id="PTHR10438">
    <property type="entry name" value="THIOREDOXIN"/>
    <property type="match status" value="1"/>
</dbReference>
<dbReference type="InterPro" id="IPR050620">
    <property type="entry name" value="Thioredoxin_H-type-like"/>
</dbReference>
<dbReference type="PANTHER" id="PTHR10438:SF463">
    <property type="entry name" value="THIOREDOXIN"/>
    <property type="match status" value="1"/>
</dbReference>
<dbReference type="SUPFAM" id="SSF52833">
    <property type="entry name" value="Thioredoxin-like"/>
    <property type="match status" value="1"/>
</dbReference>